<dbReference type="Gene3D" id="2.60.120.10">
    <property type="entry name" value="Jelly Rolls"/>
    <property type="match status" value="1"/>
</dbReference>
<dbReference type="OrthoDB" id="421226at2759"/>
<dbReference type="Pfam" id="PF00027">
    <property type="entry name" value="cNMP_binding"/>
    <property type="match status" value="1"/>
</dbReference>
<evidence type="ECO:0000256" key="3">
    <source>
        <dbReference type="ARBA" id="ARBA00022692"/>
    </source>
</evidence>
<dbReference type="PROSITE" id="PS00888">
    <property type="entry name" value="CNMP_BINDING_1"/>
    <property type="match status" value="1"/>
</dbReference>
<dbReference type="Gene3D" id="1.10.287.70">
    <property type="match status" value="1"/>
</dbReference>
<dbReference type="Gene3D" id="1.10.287.630">
    <property type="entry name" value="Helix hairpin bin"/>
    <property type="match status" value="1"/>
</dbReference>
<keyword evidence="8" id="KW-0407">Ion channel</keyword>
<evidence type="ECO:0000256" key="2">
    <source>
        <dbReference type="ARBA" id="ARBA00022448"/>
    </source>
</evidence>
<feature type="coiled-coil region" evidence="9">
    <location>
        <begin position="408"/>
        <end position="439"/>
    </location>
</feature>
<dbReference type="PANTHER" id="PTHR45638">
    <property type="entry name" value="CYCLIC NUCLEOTIDE-GATED CATION CHANNEL SUBUNIT A"/>
    <property type="match status" value="1"/>
</dbReference>
<gene>
    <name evidence="11" type="ORF">SBAD_LOCUS1474</name>
</gene>
<dbReference type="GO" id="GO:0030553">
    <property type="term" value="F:cGMP binding"/>
    <property type="evidence" value="ECO:0007669"/>
    <property type="project" value="TreeGrafter"/>
</dbReference>
<dbReference type="PROSITE" id="PS50042">
    <property type="entry name" value="CNMP_BINDING_3"/>
    <property type="match status" value="1"/>
</dbReference>
<evidence type="ECO:0000256" key="4">
    <source>
        <dbReference type="ARBA" id="ARBA00022989"/>
    </source>
</evidence>
<proteinExistence type="predicted"/>
<evidence type="ECO:0000256" key="6">
    <source>
        <dbReference type="ARBA" id="ARBA00023136"/>
    </source>
</evidence>
<reference evidence="11 12" key="2">
    <citation type="submission" date="2018-11" db="EMBL/GenBank/DDBJ databases">
        <authorList>
            <consortium name="Pathogen Informatics"/>
        </authorList>
    </citation>
    <scope>NUCLEOTIDE SEQUENCE [LARGE SCALE GENOMIC DNA]</scope>
</reference>
<dbReference type="AlphaFoldDB" id="A0A183ICY0"/>
<protein>
    <submittedName>
        <fullName evidence="13">Cyclic nucleotide-binding domain-containing protein</fullName>
    </submittedName>
</protein>
<keyword evidence="7" id="KW-1071">Ligand-gated ion channel</keyword>
<dbReference type="SUPFAM" id="SSF81324">
    <property type="entry name" value="Voltage-gated potassium channels"/>
    <property type="match status" value="1"/>
</dbReference>
<evidence type="ECO:0000256" key="8">
    <source>
        <dbReference type="ARBA" id="ARBA00023303"/>
    </source>
</evidence>
<name>A0A183ICY0_9BILA</name>
<dbReference type="EMBL" id="UZAM01006838">
    <property type="protein sequence ID" value="VDO94451.1"/>
    <property type="molecule type" value="Genomic_DNA"/>
</dbReference>
<dbReference type="InterPro" id="IPR018488">
    <property type="entry name" value="cNMP-bd_CS"/>
</dbReference>
<dbReference type="FunFam" id="2.60.120.10:FF:000002">
    <property type="entry name" value="Cyclic nucleotide gated channel alpha 1a"/>
    <property type="match status" value="1"/>
</dbReference>
<evidence type="ECO:0000259" key="10">
    <source>
        <dbReference type="PROSITE" id="PS50042"/>
    </source>
</evidence>
<evidence type="ECO:0000256" key="9">
    <source>
        <dbReference type="SAM" id="Coils"/>
    </source>
</evidence>
<keyword evidence="6" id="KW-0472">Membrane</keyword>
<dbReference type="GO" id="GO:0005223">
    <property type="term" value="F:intracellularly cGMP-activated cation channel activity"/>
    <property type="evidence" value="ECO:0007669"/>
    <property type="project" value="TreeGrafter"/>
</dbReference>
<evidence type="ECO:0000313" key="12">
    <source>
        <dbReference type="Proteomes" id="UP000270296"/>
    </source>
</evidence>
<keyword evidence="4" id="KW-1133">Transmembrane helix</keyword>
<dbReference type="InterPro" id="IPR050866">
    <property type="entry name" value="CNG_cation_channel"/>
</dbReference>
<sequence length="446" mass="50978">MPTDLLYFAFGLSIPYVRMNRLLRFRRANECIDTIETVSKWPNVLRIVELSAIAFVLFHWDGCFYFMLSRWYGIGMSSWAFNYGRIVDPIANCPADNTTFWTSYENMSTCKPVVFPNLTKQYLLSFYWAALILDSVGEQPPPVEIGQYIFTITNTIIGTFGLASIVGNVSTMITTINISQTTFMECLDSVKRYMEFRKVQPILKRRVIDWFNYVREEKLSLDDNKILSVLPKNLRSELSIAIHLHTMAQVKLFQDCEPGLMAEIVVRLKLQIFNPGDYVCRKGDVGNEMYIVEKGVINVVAEDGVTTFATLSEGSVFGEISILNIPGNKNKNRRTASVRSVGYSKLFALTKEDLWEALTEYPEARKCLLEKGKELLRKDHLLDDDAETCTAAFSPSIQEKLQYISKEASALQSTLDNYLSELREENQEAAKRIFELEKVLESEIVF</sequence>
<dbReference type="InterPro" id="IPR018490">
    <property type="entry name" value="cNMP-bd_dom_sf"/>
</dbReference>
<dbReference type="PANTHER" id="PTHR45638:SF11">
    <property type="entry name" value="CYCLIC NUCLEOTIDE-GATED CATION CHANNEL SUBUNIT A"/>
    <property type="match status" value="1"/>
</dbReference>
<keyword evidence="9" id="KW-0175">Coiled coil</keyword>
<dbReference type="InterPro" id="IPR032406">
    <property type="entry name" value="CLZ_dom"/>
</dbReference>
<evidence type="ECO:0000256" key="7">
    <source>
        <dbReference type="ARBA" id="ARBA00023286"/>
    </source>
</evidence>
<dbReference type="SMART" id="SM00100">
    <property type="entry name" value="cNMP"/>
    <property type="match status" value="1"/>
</dbReference>
<feature type="domain" description="Cyclic nucleotide-binding" evidence="10">
    <location>
        <begin position="252"/>
        <end position="366"/>
    </location>
</feature>
<reference evidence="13" key="1">
    <citation type="submission" date="2016-06" db="UniProtKB">
        <authorList>
            <consortium name="WormBaseParasite"/>
        </authorList>
    </citation>
    <scope>IDENTIFICATION</scope>
</reference>
<comment type="subcellular location">
    <subcellularLocation>
        <location evidence="1">Membrane</location>
        <topology evidence="1">Multi-pass membrane protein</topology>
    </subcellularLocation>
</comment>
<dbReference type="FunFam" id="1.10.287.630:FF:000001">
    <property type="entry name" value="Cyclic nucleotide-gated channel alpha 3"/>
    <property type="match status" value="1"/>
</dbReference>
<keyword evidence="3" id="KW-0812">Transmembrane</keyword>
<accession>A0A183ICY0</accession>
<evidence type="ECO:0000256" key="1">
    <source>
        <dbReference type="ARBA" id="ARBA00004141"/>
    </source>
</evidence>
<evidence type="ECO:0000313" key="13">
    <source>
        <dbReference type="WBParaSite" id="SBAD_0000154501-mRNA-1"/>
    </source>
</evidence>
<dbReference type="InterPro" id="IPR014710">
    <property type="entry name" value="RmlC-like_jellyroll"/>
</dbReference>
<evidence type="ECO:0000256" key="5">
    <source>
        <dbReference type="ARBA" id="ARBA00023065"/>
    </source>
</evidence>
<dbReference type="InterPro" id="IPR000595">
    <property type="entry name" value="cNMP-bd_dom"/>
</dbReference>
<dbReference type="GO" id="GO:0017071">
    <property type="term" value="C:intracellular cyclic nucleotide activated cation channel complex"/>
    <property type="evidence" value="ECO:0007669"/>
    <property type="project" value="TreeGrafter"/>
</dbReference>
<dbReference type="WBParaSite" id="SBAD_0000154501-mRNA-1">
    <property type="protein sequence ID" value="SBAD_0000154501-mRNA-1"/>
    <property type="gene ID" value="SBAD_0000154501"/>
</dbReference>
<organism evidence="13">
    <name type="scientific">Soboliphyme baturini</name>
    <dbReference type="NCBI Taxonomy" id="241478"/>
    <lineage>
        <taxon>Eukaryota</taxon>
        <taxon>Metazoa</taxon>
        <taxon>Ecdysozoa</taxon>
        <taxon>Nematoda</taxon>
        <taxon>Enoplea</taxon>
        <taxon>Dorylaimia</taxon>
        <taxon>Dioctophymatida</taxon>
        <taxon>Dioctophymatoidea</taxon>
        <taxon>Soboliphymatidae</taxon>
        <taxon>Soboliphyme</taxon>
    </lineage>
</organism>
<evidence type="ECO:0000313" key="11">
    <source>
        <dbReference type="EMBL" id="VDO94451.1"/>
    </source>
</evidence>
<keyword evidence="5" id="KW-0406">Ion transport</keyword>
<dbReference type="GO" id="GO:0005222">
    <property type="term" value="F:intracellularly cAMP-activated cation channel activity"/>
    <property type="evidence" value="ECO:0007669"/>
    <property type="project" value="TreeGrafter"/>
</dbReference>
<dbReference type="Proteomes" id="UP000270296">
    <property type="component" value="Unassembled WGS sequence"/>
</dbReference>
<dbReference type="CDD" id="cd00038">
    <property type="entry name" value="CAP_ED"/>
    <property type="match status" value="1"/>
</dbReference>
<dbReference type="GO" id="GO:0005886">
    <property type="term" value="C:plasma membrane"/>
    <property type="evidence" value="ECO:0007669"/>
    <property type="project" value="TreeGrafter"/>
</dbReference>
<dbReference type="GO" id="GO:0044877">
    <property type="term" value="F:protein-containing complex binding"/>
    <property type="evidence" value="ECO:0007669"/>
    <property type="project" value="TreeGrafter"/>
</dbReference>
<dbReference type="PROSITE" id="PS00889">
    <property type="entry name" value="CNMP_BINDING_2"/>
    <property type="match status" value="1"/>
</dbReference>
<dbReference type="SUPFAM" id="SSF51206">
    <property type="entry name" value="cAMP-binding domain-like"/>
    <property type="match status" value="1"/>
</dbReference>
<keyword evidence="2" id="KW-0813">Transport</keyword>
<keyword evidence="12" id="KW-1185">Reference proteome</keyword>
<dbReference type="Pfam" id="PF16526">
    <property type="entry name" value="CLZ"/>
    <property type="match status" value="1"/>
</dbReference>